<dbReference type="SMART" id="SM00369">
    <property type="entry name" value="LRR_TYP"/>
    <property type="match status" value="13"/>
</dbReference>
<evidence type="ECO:0000256" key="2">
    <source>
        <dbReference type="ARBA" id="ARBA00022737"/>
    </source>
</evidence>
<dbReference type="PRINTS" id="PR00019">
    <property type="entry name" value="LEURICHRPT"/>
</dbReference>
<feature type="chain" id="PRO_5045271248" evidence="3">
    <location>
        <begin position="21"/>
        <end position="583"/>
    </location>
</feature>
<dbReference type="PROSITE" id="PS51450">
    <property type="entry name" value="LRR"/>
    <property type="match status" value="4"/>
</dbReference>
<evidence type="ECO:0000256" key="3">
    <source>
        <dbReference type="SAM" id="SignalP"/>
    </source>
</evidence>
<dbReference type="InterPro" id="IPR001611">
    <property type="entry name" value="Leu-rich_rpt"/>
</dbReference>
<reference evidence="4" key="1">
    <citation type="submission" date="2025-05" db="UniProtKB">
        <authorList>
            <consortium name="RefSeq"/>
        </authorList>
    </citation>
    <scope>NUCLEOTIDE SEQUENCE [LARGE SCALE GENOMIC DNA]</scope>
</reference>
<dbReference type="SMART" id="SM00365">
    <property type="entry name" value="LRR_SD22"/>
    <property type="match status" value="6"/>
</dbReference>
<dbReference type="RefSeq" id="XP_072847624.1">
    <property type="nucleotide sequence ID" value="XM_072991523.1"/>
</dbReference>
<feature type="signal peptide" evidence="3">
    <location>
        <begin position="1"/>
        <end position="20"/>
    </location>
</feature>
<sequence length="583" mass="65294">MLRIGRLLLLLLASLPYGFLLKNHEDDDLSLATPQPVGGTPAQKVSGCPSNCTCPAEETVDCGGLDLHVFPGNLSAGIQHLSLQNNQLRELPYNELSRLSRLRTLNLHNNHITSEGLPDEAFESLQSLQYIYLANNKLTVAPQFLPSTLRIVDLAANRLSHIYPLTFGQKPGLRSVYMHNNLVNNTGLPFDAFNGSDAVTTLIFSSNRLTYVPQNLPRAIFRLHLQNNHISRIPKGALSSQWRLRELYLQSNNLTNDGLDSSTFSRLKNLEYLDLSNNNLTQVPGGLPANIVILHLGRNHLNTLPSERLSRVRSLQYLLLQGNTLTATGVHPEAFSRLRSLHTLHLYNNRLERVPPGLPRRVRSLMLLHNQIAQIGLHDFAATYALVELNLSYNRLYSAHIHRLAFRKLKRLEILDLSGNQLTLVPAGLPSSLQVLNLQKNQLNSLSPELLVNLTVLKELHLAHNRLRISSISPGTWQELHGLKLLDLSYNELSYVPPDLPESLENLYLQHNRIVVIMAEAFLTTPNIQVITLRANRLLAANVSEAAFADLKWLEVVDTTGNPEPINISLLQARRWIPTQTGT</sequence>
<dbReference type="Proteomes" id="UP001652642">
    <property type="component" value="Chromosome 2"/>
</dbReference>
<keyword evidence="2" id="KW-0677">Repeat</keyword>
<dbReference type="SUPFAM" id="SSF52058">
    <property type="entry name" value="L domain-like"/>
    <property type="match status" value="3"/>
</dbReference>
<evidence type="ECO:0000256" key="1">
    <source>
        <dbReference type="ARBA" id="ARBA00022614"/>
    </source>
</evidence>
<organism evidence="4 5">
    <name type="scientific">Pogona vitticeps</name>
    <name type="common">central bearded dragon</name>
    <dbReference type="NCBI Taxonomy" id="103695"/>
    <lineage>
        <taxon>Eukaryota</taxon>
        <taxon>Metazoa</taxon>
        <taxon>Chordata</taxon>
        <taxon>Craniata</taxon>
        <taxon>Vertebrata</taxon>
        <taxon>Euteleostomi</taxon>
        <taxon>Lepidosauria</taxon>
        <taxon>Squamata</taxon>
        <taxon>Bifurcata</taxon>
        <taxon>Unidentata</taxon>
        <taxon>Episquamata</taxon>
        <taxon>Toxicofera</taxon>
        <taxon>Iguania</taxon>
        <taxon>Acrodonta</taxon>
        <taxon>Agamidae</taxon>
        <taxon>Amphibolurinae</taxon>
        <taxon>Pogona</taxon>
    </lineage>
</organism>
<proteinExistence type="predicted"/>
<dbReference type="InterPro" id="IPR032675">
    <property type="entry name" value="LRR_dom_sf"/>
</dbReference>
<evidence type="ECO:0000313" key="5">
    <source>
        <dbReference type="RefSeq" id="XP_072847624.1"/>
    </source>
</evidence>
<dbReference type="Pfam" id="PF12799">
    <property type="entry name" value="LRR_4"/>
    <property type="match status" value="1"/>
</dbReference>
<protein>
    <submittedName>
        <fullName evidence="5">Podocan-like protein 1 isoform X1</fullName>
    </submittedName>
</protein>
<dbReference type="InterPro" id="IPR003591">
    <property type="entry name" value="Leu-rich_rpt_typical-subtyp"/>
</dbReference>
<keyword evidence="4" id="KW-1185">Reference proteome</keyword>
<keyword evidence="1" id="KW-0433">Leucine-rich repeat</keyword>
<dbReference type="SMART" id="SM00364">
    <property type="entry name" value="LRR_BAC"/>
    <property type="match status" value="10"/>
</dbReference>
<dbReference type="InterPro" id="IPR025875">
    <property type="entry name" value="Leu-rich_rpt_4"/>
</dbReference>
<dbReference type="InterPro" id="IPR050333">
    <property type="entry name" value="SLRP"/>
</dbReference>
<accession>A0ABM5FQD2</accession>
<dbReference type="Gene3D" id="3.80.10.10">
    <property type="entry name" value="Ribonuclease Inhibitor"/>
    <property type="match status" value="4"/>
</dbReference>
<reference evidence="5" key="2">
    <citation type="submission" date="2025-08" db="UniProtKB">
        <authorList>
            <consortium name="RefSeq"/>
        </authorList>
    </citation>
    <scope>IDENTIFICATION</scope>
</reference>
<dbReference type="PANTHER" id="PTHR45712:SF20">
    <property type="entry name" value="PODOCAN"/>
    <property type="match status" value="1"/>
</dbReference>
<dbReference type="GeneID" id="110081752"/>
<dbReference type="PANTHER" id="PTHR45712">
    <property type="entry name" value="AGAP008170-PA"/>
    <property type="match status" value="1"/>
</dbReference>
<gene>
    <name evidence="5" type="primary">PODNL1</name>
</gene>
<name>A0ABM5FQD2_9SAUR</name>
<evidence type="ECO:0000313" key="4">
    <source>
        <dbReference type="Proteomes" id="UP001652642"/>
    </source>
</evidence>
<keyword evidence="3" id="KW-0732">Signal</keyword>
<dbReference type="Pfam" id="PF13855">
    <property type="entry name" value="LRR_8"/>
    <property type="match status" value="3"/>
</dbReference>